<feature type="domain" description="DUF3850" evidence="1">
    <location>
        <begin position="33"/>
        <end position="109"/>
    </location>
</feature>
<dbReference type="InterPro" id="IPR039440">
    <property type="entry name" value="DUF3850"/>
</dbReference>
<accession>A0A238V6D7</accession>
<sequence>MIITGHYCSQTNETMKSTSFLYSTNTTGATPHYHELKVWPDCFAALQAGVKPFDVRENDRDFQVGDALLLREYEPEQERYTGGTVERWVSYLVHGGAFGIEPGWCVLGLAEHPPLPSGISDTRLW</sequence>
<dbReference type="SUPFAM" id="SSF88697">
    <property type="entry name" value="PUA domain-like"/>
    <property type="match status" value="1"/>
</dbReference>
<proteinExistence type="predicted"/>
<dbReference type="InterPro" id="IPR015947">
    <property type="entry name" value="PUA-like_sf"/>
</dbReference>
<keyword evidence="3" id="KW-1185">Reference proteome</keyword>
<dbReference type="Gene3D" id="2.30.130.30">
    <property type="entry name" value="Hypothetical protein"/>
    <property type="match status" value="1"/>
</dbReference>
<dbReference type="EMBL" id="FZNS01000001">
    <property type="protein sequence ID" value="SNR29607.1"/>
    <property type="molecule type" value="Genomic_DNA"/>
</dbReference>
<dbReference type="Pfam" id="PF12961">
    <property type="entry name" value="DUF3850"/>
    <property type="match status" value="1"/>
</dbReference>
<dbReference type="AlphaFoldDB" id="A0A238V6D7"/>
<evidence type="ECO:0000313" key="2">
    <source>
        <dbReference type="EMBL" id="SNR29607.1"/>
    </source>
</evidence>
<protein>
    <recommendedName>
        <fullName evidence="1">DUF3850 domain-containing protein</fullName>
    </recommendedName>
</protein>
<name>A0A238V6D7_9BACT</name>
<organism evidence="2 3">
    <name type="scientific">Hymenobacter mucosus</name>
    <dbReference type="NCBI Taxonomy" id="1411120"/>
    <lineage>
        <taxon>Bacteria</taxon>
        <taxon>Pseudomonadati</taxon>
        <taxon>Bacteroidota</taxon>
        <taxon>Cytophagia</taxon>
        <taxon>Cytophagales</taxon>
        <taxon>Hymenobacteraceae</taxon>
        <taxon>Hymenobacter</taxon>
    </lineage>
</organism>
<gene>
    <name evidence="2" type="ORF">SAMN06269173_101166</name>
</gene>
<reference evidence="3" key="1">
    <citation type="submission" date="2017-06" db="EMBL/GenBank/DDBJ databases">
        <authorList>
            <person name="Varghese N."/>
            <person name="Submissions S."/>
        </authorList>
    </citation>
    <scope>NUCLEOTIDE SEQUENCE [LARGE SCALE GENOMIC DNA]</scope>
    <source>
        <strain evidence="3">DSM 28041</strain>
    </source>
</reference>
<dbReference type="Proteomes" id="UP000198310">
    <property type="component" value="Unassembled WGS sequence"/>
</dbReference>
<evidence type="ECO:0000259" key="1">
    <source>
        <dbReference type="Pfam" id="PF12961"/>
    </source>
</evidence>
<evidence type="ECO:0000313" key="3">
    <source>
        <dbReference type="Proteomes" id="UP000198310"/>
    </source>
</evidence>